<reference evidence="9" key="1">
    <citation type="submission" date="2021-04" db="EMBL/GenBank/DDBJ databases">
        <authorList>
            <consortium name="Molecular Ecology Group"/>
        </authorList>
    </citation>
    <scope>NUCLEOTIDE SEQUENCE</scope>
</reference>
<comment type="caution">
    <text evidence="9">The sequence shown here is derived from an EMBL/GenBank/DDBJ whole genome shotgun (WGS) entry which is preliminary data.</text>
</comment>
<dbReference type="PROSITE" id="PS00411">
    <property type="entry name" value="KINESIN_MOTOR_1"/>
    <property type="match status" value="1"/>
</dbReference>
<evidence type="ECO:0000256" key="4">
    <source>
        <dbReference type="ARBA" id="ARBA00023212"/>
    </source>
</evidence>
<dbReference type="CDD" id="cd00106">
    <property type="entry name" value="KISc"/>
    <property type="match status" value="1"/>
</dbReference>
<dbReference type="Gene3D" id="3.40.850.10">
    <property type="entry name" value="Kinesin motor domain"/>
    <property type="match status" value="1"/>
</dbReference>
<evidence type="ECO:0000256" key="5">
    <source>
        <dbReference type="PROSITE-ProRule" id="PRU00283"/>
    </source>
</evidence>
<evidence type="ECO:0000256" key="6">
    <source>
        <dbReference type="RuleBase" id="RU000394"/>
    </source>
</evidence>
<dbReference type="GO" id="GO:0005875">
    <property type="term" value="C:microtubule associated complex"/>
    <property type="evidence" value="ECO:0007669"/>
    <property type="project" value="TreeGrafter"/>
</dbReference>
<dbReference type="GO" id="GO:0007018">
    <property type="term" value="P:microtubule-based movement"/>
    <property type="evidence" value="ECO:0007669"/>
    <property type="project" value="InterPro"/>
</dbReference>
<evidence type="ECO:0000256" key="3">
    <source>
        <dbReference type="ARBA" id="ARBA00022840"/>
    </source>
</evidence>
<dbReference type="InterPro" id="IPR027640">
    <property type="entry name" value="Kinesin-like_fam"/>
</dbReference>
<evidence type="ECO:0000256" key="2">
    <source>
        <dbReference type="ARBA" id="ARBA00022741"/>
    </source>
</evidence>
<dbReference type="GO" id="GO:0051231">
    <property type="term" value="P:spindle elongation"/>
    <property type="evidence" value="ECO:0007669"/>
    <property type="project" value="TreeGrafter"/>
</dbReference>
<dbReference type="EMBL" id="CAJHNH020000814">
    <property type="protein sequence ID" value="CAG5120016.1"/>
    <property type="molecule type" value="Genomic_DNA"/>
</dbReference>
<accession>A0A8S3Z080</accession>
<proteinExistence type="inferred from homology"/>
<keyword evidence="6" id="KW-0493">Microtubule</keyword>
<protein>
    <recommendedName>
        <fullName evidence="6">Kinesin-like protein</fullName>
    </recommendedName>
</protein>
<comment type="similarity">
    <text evidence="5 6">Belongs to the TRAFAC class myosin-kinesin ATPase superfamily. Kinesin family.</text>
</comment>
<keyword evidence="3 5" id="KW-0067">ATP-binding</keyword>
<organism evidence="9 10">
    <name type="scientific">Candidula unifasciata</name>
    <dbReference type="NCBI Taxonomy" id="100452"/>
    <lineage>
        <taxon>Eukaryota</taxon>
        <taxon>Metazoa</taxon>
        <taxon>Spiralia</taxon>
        <taxon>Lophotrochozoa</taxon>
        <taxon>Mollusca</taxon>
        <taxon>Gastropoda</taxon>
        <taxon>Heterobranchia</taxon>
        <taxon>Euthyneura</taxon>
        <taxon>Panpulmonata</taxon>
        <taxon>Eupulmonata</taxon>
        <taxon>Stylommatophora</taxon>
        <taxon>Helicina</taxon>
        <taxon>Helicoidea</taxon>
        <taxon>Geomitridae</taxon>
        <taxon>Candidula</taxon>
    </lineage>
</organism>
<dbReference type="PANTHER" id="PTHR47969:SF33">
    <property type="entry name" value="KINESIN-LIKE PROTEIN"/>
    <property type="match status" value="1"/>
</dbReference>
<evidence type="ECO:0000313" key="10">
    <source>
        <dbReference type="Proteomes" id="UP000678393"/>
    </source>
</evidence>
<sequence>STTTLSSNTESSDETDDVFNVVLRVRPFNLQERERRDKSVIEYPGDDQVAVKVFENCGIKKLVEAALTGFTCTAFAFGQTGSGKTHTMTGPPSQFQNRVTPDPKSYGIIQRSFKYLFQLLTQQPTPKVIRASYLEIYNEQVIDLLNKSHGRYLSVRWSKNKGFYVENLFTVICNTADDLMAVLDEGLHNRQNGSHGLNEFSSRSHSVLTVSIDSEMRLDPEEDNLYITNKGKLSFVDLAGSEKVKDSGSGGPGIMESNSINKSLLVLGNCISHLGDSKRRLGHIPYRDSKLTKLLSDSLAGNGITLMIACITPSAANVTETVNTLRYASRAKRIKTKPTVKMDPRETLIVTLKREIRILRQENHYLRQQLDFPAKPKGQLQKENDEQFMKFMKQQQQKETGLYEMLQEYMVENESLRSENSQLHTVKDSMRREQQTLHDENEMLAQRVEQLERLMSQQLPGIWPSETHPQINGHSQWGQPLKGSLPNISHTSPPQRPQIRSNDLTNGVGRFKQRSPVSHGQPVRPPHRITDNMSYPAPRPVEYIESNAHPDNFMSPRHTTLGKNPGVSSRQKEARTPGSQIGLIQGMNEKLLKEVMQLDGEIQQHNKTAHVAKRSSKDFYR</sequence>
<evidence type="ECO:0000313" key="9">
    <source>
        <dbReference type="EMBL" id="CAG5120016.1"/>
    </source>
</evidence>
<dbReference type="InterPro" id="IPR036961">
    <property type="entry name" value="Kinesin_motor_dom_sf"/>
</dbReference>
<keyword evidence="4" id="KW-0206">Cytoskeleton</keyword>
<keyword evidence="4" id="KW-0963">Cytoplasm</keyword>
<dbReference type="PANTHER" id="PTHR47969">
    <property type="entry name" value="CHROMOSOME-ASSOCIATED KINESIN KIF4A-RELATED"/>
    <property type="match status" value="1"/>
</dbReference>
<dbReference type="PRINTS" id="PR00380">
    <property type="entry name" value="KINESINHEAVY"/>
</dbReference>
<dbReference type="PROSITE" id="PS50067">
    <property type="entry name" value="KINESIN_MOTOR_2"/>
    <property type="match status" value="1"/>
</dbReference>
<dbReference type="SMART" id="SM00129">
    <property type="entry name" value="KISc"/>
    <property type="match status" value="1"/>
</dbReference>
<dbReference type="Proteomes" id="UP000678393">
    <property type="component" value="Unassembled WGS sequence"/>
</dbReference>
<feature type="binding site" evidence="5">
    <location>
        <begin position="78"/>
        <end position="85"/>
    </location>
    <ligand>
        <name>ATP</name>
        <dbReference type="ChEBI" id="CHEBI:30616"/>
    </ligand>
</feature>
<dbReference type="AlphaFoldDB" id="A0A8S3Z080"/>
<dbReference type="FunFam" id="3.40.850.10:FF:000080">
    <property type="entry name" value="Kinesin-like protein"/>
    <property type="match status" value="1"/>
</dbReference>
<keyword evidence="2 5" id="KW-0547">Nucleotide-binding</keyword>
<dbReference type="InterPro" id="IPR001752">
    <property type="entry name" value="Kinesin_motor_dom"/>
</dbReference>
<dbReference type="SUPFAM" id="SSF52540">
    <property type="entry name" value="P-loop containing nucleoside triphosphate hydrolases"/>
    <property type="match status" value="1"/>
</dbReference>
<dbReference type="GO" id="GO:0003777">
    <property type="term" value="F:microtubule motor activity"/>
    <property type="evidence" value="ECO:0007669"/>
    <property type="project" value="InterPro"/>
</dbReference>
<keyword evidence="5 6" id="KW-0505">Motor protein</keyword>
<keyword evidence="10" id="KW-1185">Reference proteome</keyword>
<evidence type="ECO:0000256" key="7">
    <source>
        <dbReference type="SAM" id="MobiDB-lite"/>
    </source>
</evidence>
<dbReference type="InterPro" id="IPR027417">
    <property type="entry name" value="P-loop_NTPase"/>
</dbReference>
<dbReference type="GO" id="GO:0008017">
    <property type="term" value="F:microtubule binding"/>
    <property type="evidence" value="ECO:0007669"/>
    <property type="project" value="InterPro"/>
</dbReference>
<dbReference type="GO" id="GO:0005874">
    <property type="term" value="C:microtubule"/>
    <property type="evidence" value="ECO:0007669"/>
    <property type="project" value="UniProtKB-KW"/>
</dbReference>
<dbReference type="GO" id="GO:0005524">
    <property type="term" value="F:ATP binding"/>
    <property type="evidence" value="ECO:0007669"/>
    <property type="project" value="UniProtKB-UniRule"/>
</dbReference>
<name>A0A8S3Z080_9EUPU</name>
<evidence type="ECO:0000256" key="1">
    <source>
        <dbReference type="ARBA" id="ARBA00004245"/>
    </source>
</evidence>
<dbReference type="InterPro" id="IPR019821">
    <property type="entry name" value="Kinesin_motor_CS"/>
</dbReference>
<feature type="domain" description="Kinesin motor" evidence="8">
    <location>
        <begin position="18"/>
        <end position="334"/>
    </location>
</feature>
<dbReference type="OrthoDB" id="3176171at2759"/>
<evidence type="ECO:0000259" key="8">
    <source>
        <dbReference type="PROSITE" id="PS50067"/>
    </source>
</evidence>
<dbReference type="Pfam" id="PF00225">
    <property type="entry name" value="Kinesin"/>
    <property type="match status" value="1"/>
</dbReference>
<feature type="non-terminal residue" evidence="9">
    <location>
        <position position="1"/>
    </location>
</feature>
<dbReference type="GO" id="GO:0007052">
    <property type="term" value="P:mitotic spindle organization"/>
    <property type="evidence" value="ECO:0007669"/>
    <property type="project" value="TreeGrafter"/>
</dbReference>
<comment type="subcellular location">
    <subcellularLocation>
        <location evidence="1">Cytoplasm</location>
        <location evidence="1">Cytoskeleton</location>
    </subcellularLocation>
</comment>
<feature type="region of interest" description="Disordered" evidence="7">
    <location>
        <begin position="511"/>
        <end position="536"/>
    </location>
</feature>
<gene>
    <name evidence="9" type="ORF">CUNI_LOCUS5574</name>
</gene>